<sequence length="329" mass="34599">MKITNVEVNPIGFTSIIKRILKNSSFSIFVVMMGMCIAMYIVSPPFRSMNNLLAVAKNSSAYAIAGIGVLMVIITGGIDLSIGSIFGLAGVIASMGMVDLGLPVIPSILLGMLIGTVLGLTNGLLIVKVKLPPFIATLGMLSIVRSLCYILTEGYPVTGITEDFLFLGQGFYLSIPAPIWVMVFLAIIFSIFLNKTVIGRHIYALGGNEEATRISGINTDKLKLLVYSLGGCLYGIAGIITASKLGIGQPTAGQGYELDAIAAVIIGGASLIGGAGTISGTIIGAAIMGILRNALVLLSIKSHWQQFIIGFVIILAVTLDQLRRSRKSS</sequence>
<dbReference type="OrthoDB" id="368246at2"/>
<dbReference type="InterPro" id="IPR001851">
    <property type="entry name" value="ABC_transp_permease"/>
</dbReference>
<dbReference type="Pfam" id="PF02653">
    <property type="entry name" value="BPD_transp_2"/>
    <property type="match status" value="1"/>
</dbReference>
<accession>A0A5C1QMB3</accession>
<dbReference type="GO" id="GO:0005886">
    <property type="term" value="C:plasma membrane"/>
    <property type="evidence" value="ECO:0007669"/>
    <property type="project" value="UniProtKB-SubCell"/>
</dbReference>
<feature type="transmembrane region" description="Helical" evidence="6">
    <location>
        <begin position="172"/>
        <end position="193"/>
    </location>
</feature>
<feature type="transmembrane region" description="Helical" evidence="6">
    <location>
        <begin position="303"/>
        <end position="319"/>
    </location>
</feature>
<dbReference type="AlphaFoldDB" id="A0A5C1QMB3"/>
<feature type="transmembrane region" description="Helical" evidence="6">
    <location>
        <begin position="20"/>
        <end position="41"/>
    </location>
</feature>
<keyword evidence="5 6" id="KW-0472">Membrane</keyword>
<keyword evidence="2" id="KW-1003">Cell membrane</keyword>
<evidence type="ECO:0000256" key="5">
    <source>
        <dbReference type="ARBA" id="ARBA00023136"/>
    </source>
</evidence>
<evidence type="ECO:0000256" key="4">
    <source>
        <dbReference type="ARBA" id="ARBA00022989"/>
    </source>
</evidence>
<proteinExistence type="predicted"/>
<gene>
    <name evidence="7" type="ORF">EXM22_10240</name>
</gene>
<evidence type="ECO:0000313" key="7">
    <source>
        <dbReference type="EMBL" id="QEN08349.1"/>
    </source>
</evidence>
<evidence type="ECO:0000256" key="3">
    <source>
        <dbReference type="ARBA" id="ARBA00022692"/>
    </source>
</evidence>
<feature type="transmembrane region" description="Helical" evidence="6">
    <location>
        <begin position="108"/>
        <end position="127"/>
    </location>
</feature>
<keyword evidence="8" id="KW-1185">Reference proteome</keyword>
<keyword evidence="3 6" id="KW-0812">Transmembrane</keyword>
<dbReference type="EMBL" id="CP036150">
    <property type="protein sequence ID" value="QEN08349.1"/>
    <property type="molecule type" value="Genomic_DNA"/>
</dbReference>
<comment type="subcellular location">
    <subcellularLocation>
        <location evidence="1">Cell membrane</location>
        <topology evidence="1">Multi-pass membrane protein</topology>
    </subcellularLocation>
</comment>
<feature type="transmembrane region" description="Helical" evidence="6">
    <location>
        <begin position="134"/>
        <end position="152"/>
    </location>
</feature>
<feature type="transmembrane region" description="Helical" evidence="6">
    <location>
        <begin position="260"/>
        <end position="291"/>
    </location>
</feature>
<feature type="transmembrane region" description="Helical" evidence="6">
    <location>
        <begin position="61"/>
        <end position="78"/>
    </location>
</feature>
<dbReference type="PANTHER" id="PTHR32196">
    <property type="entry name" value="ABC TRANSPORTER PERMEASE PROTEIN YPHD-RELATED-RELATED"/>
    <property type="match status" value="1"/>
</dbReference>
<feature type="transmembrane region" description="Helical" evidence="6">
    <location>
        <begin position="222"/>
        <end position="240"/>
    </location>
</feature>
<evidence type="ECO:0000256" key="6">
    <source>
        <dbReference type="SAM" id="Phobius"/>
    </source>
</evidence>
<organism evidence="7 8">
    <name type="scientific">Oceanispirochaeta crateris</name>
    <dbReference type="NCBI Taxonomy" id="2518645"/>
    <lineage>
        <taxon>Bacteria</taxon>
        <taxon>Pseudomonadati</taxon>
        <taxon>Spirochaetota</taxon>
        <taxon>Spirochaetia</taxon>
        <taxon>Spirochaetales</taxon>
        <taxon>Spirochaetaceae</taxon>
        <taxon>Oceanispirochaeta</taxon>
    </lineage>
</organism>
<evidence type="ECO:0000313" key="8">
    <source>
        <dbReference type="Proteomes" id="UP000324209"/>
    </source>
</evidence>
<dbReference type="GO" id="GO:0022857">
    <property type="term" value="F:transmembrane transporter activity"/>
    <property type="evidence" value="ECO:0007669"/>
    <property type="project" value="InterPro"/>
</dbReference>
<name>A0A5C1QMB3_9SPIO</name>
<keyword evidence="4 6" id="KW-1133">Transmembrane helix</keyword>
<dbReference type="CDD" id="cd06579">
    <property type="entry name" value="TM_PBP1_transp_AraH_like"/>
    <property type="match status" value="1"/>
</dbReference>
<evidence type="ECO:0000256" key="2">
    <source>
        <dbReference type="ARBA" id="ARBA00022475"/>
    </source>
</evidence>
<dbReference type="RefSeq" id="WP_149486429.1">
    <property type="nucleotide sequence ID" value="NZ_CP036150.1"/>
</dbReference>
<dbReference type="Proteomes" id="UP000324209">
    <property type="component" value="Chromosome"/>
</dbReference>
<feature type="transmembrane region" description="Helical" evidence="6">
    <location>
        <begin position="85"/>
        <end position="102"/>
    </location>
</feature>
<dbReference type="KEGG" id="ock:EXM22_10240"/>
<reference evidence="7 8" key="1">
    <citation type="submission" date="2019-02" db="EMBL/GenBank/DDBJ databases">
        <title>Complete Genome Sequence and Methylome Analysis of free living Spirochaetas.</title>
        <authorList>
            <person name="Fomenkov A."/>
            <person name="Dubinina G."/>
            <person name="Leshcheva N."/>
            <person name="Mikheeva N."/>
            <person name="Grabovich M."/>
            <person name="Vincze T."/>
            <person name="Roberts R.J."/>
        </authorList>
    </citation>
    <scope>NUCLEOTIDE SEQUENCE [LARGE SCALE GENOMIC DNA]</scope>
    <source>
        <strain evidence="7 8">K2</strain>
    </source>
</reference>
<evidence type="ECO:0000256" key="1">
    <source>
        <dbReference type="ARBA" id="ARBA00004651"/>
    </source>
</evidence>
<dbReference type="PANTHER" id="PTHR32196:SF72">
    <property type="entry name" value="RIBOSE IMPORT PERMEASE PROTEIN RBSC"/>
    <property type="match status" value="1"/>
</dbReference>
<protein>
    <submittedName>
        <fullName evidence="7">ABC transporter permease</fullName>
    </submittedName>
</protein>